<dbReference type="AlphaFoldDB" id="A0A2X2IYK5"/>
<feature type="transmembrane region" description="Helical" evidence="1">
    <location>
        <begin position="6"/>
        <end position="26"/>
    </location>
</feature>
<proteinExistence type="predicted"/>
<accession>A0A2X2IYK5</accession>
<evidence type="ECO:0000313" key="3">
    <source>
        <dbReference type="Proteomes" id="UP000255529"/>
    </source>
</evidence>
<evidence type="ECO:0000256" key="1">
    <source>
        <dbReference type="SAM" id="Phobius"/>
    </source>
</evidence>
<evidence type="ECO:0000313" key="2">
    <source>
        <dbReference type="EMBL" id="SUI73071.1"/>
    </source>
</evidence>
<keyword evidence="1" id="KW-0472">Membrane</keyword>
<gene>
    <name evidence="2" type="ORF">NCTC11544_03327</name>
</gene>
<dbReference type="Proteomes" id="UP000255529">
    <property type="component" value="Unassembled WGS sequence"/>
</dbReference>
<sequence>MNKARYSLISIIWMPGCYFIGIKSSLKILQPATSYVDLITLVLAIIGLRVFISLIVDTLGIFNKN</sequence>
<organism evidence="2 3">
    <name type="scientific">Serratia quinivorans</name>
    <dbReference type="NCBI Taxonomy" id="137545"/>
    <lineage>
        <taxon>Bacteria</taxon>
        <taxon>Pseudomonadati</taxon>
        <taxon>Pseudomonadota</taxon>
        <taxon>Gammaproteobacteria</taxon>
        <taxon>Enterobacterales</taxon>
        <taxon>Yersiniaceae</taxon>
        <taxon>Serratia</taxon>
    </lineage>
</organism>
<protein>
    <submittedName>
        <fullName evidence="2">Uncharacterized protein</fullName>
    </submittedName>
</protein>
<keyword evidence="1" id="KW-0812">Transmembrane</keyword>
<reference evidence="2 3" key="1">
    <citation type="submission" date="2018-06" db="EMBL/GenBank/DDBJ databases">
        <authorList>
            <consortium name="Pathogen Informatics"/>
            <person name="Doyle S."/>
        </authorList>
    </citation>
    <scope>NUCLEOTIDE SEQUENCE [LARGE SCALE GENOMIC DNA]</scope>
    <source>
        <strain evidence="2 3">NCTC11544</strain>
    </source>
</reference>
<feature type="transmembrane region" description="Helical" evidence="1">
    <location>
        <begin position="38"/>
        <end position="62"/>
    </location>
</feature>
<dbReference type="EMBL" id="UGYN01000002">
    <property type="protein sequence ID" value="SUI73071.1"/>
    <property type="molecule type" value="Genomic_DNA"/>
</dbReference>
<keyword evidence="1" id="KW-1133">Transmembrane helix</keyword>
<name>A0A2X2IYK5_9GAMM</name>